<dbReference type="OrthoDB" id="7926501at2"/>
<keyword evidence="5 6" id="KW-0472">Membrane</keyword>
<comment type="similarity">
    <text evidence="2">Belongs to the GtrA family.</text>
</comment>
<evidence type="ECO:0000256" key="2">
    <source>
        <dbReference type="ARBA" id="ARBA00009399"/>
    </source>
</evidence>
<dbReference type="AlphaFoldDB" id="B2JFM6"/>
<dbReference type="InterPro" id="IPR051401">
    <property type="entry name" value="GtrA_CellWall_Glycosyl"/>
</dbReference>
<feature type="transmembrane region" description="Helical" evidence="6">
    <location>
        <begin position="30"/>
        <end position="49"/>
    </location>
</feature>
<organism evidence="8 9">
    <name type="scientific">Paraburkholderia phymatum (strain DSM 17167 / CIP 108236 / LMG 21445 / STM815)</name>
    <name type="common">Burkholderia phymatum</name>
    <dbReference type="NCBI Taxonomy" id="391038"/>
    <lineage>
        <taxon>Bacteria</taxon>
        <taxon>Pseudomonadati</taxon>
        <taxon>Pseudomonadota</taxon>
        <taxon>Betaproteobacteria</taxon>
        <taxon>Burkholderiales</taxon>
        <taxon>Burkholderiaceae</taxon>
        <taxon>Paraburkholderia</taxon>
    </lineage>
</organism>
<keyword evidence="4 6" id="KW-1133">Transmembrane helix</keyword>
<feature type="domain" description="GtrA/DPMS transmembrane" evidence="7">
    <location>
        <begin position="7"/>
        <end position="125"/>
    </location>
</feature>
<sequence>MKRELLRFAIAGVVGLLVDAGVLYGMLALGAGYFVGRAVSFIAAVWSTWQINRRFTFVEGSNKSAWAEWWHYLFAMLGGGAVNYAAYSATILLLPKSALLPLIAVAVGSLAGMTVNFVSAKLWVFKARS</sequence>
<keyword evidence="3 6" id="KW-0812">Transmembrane</keyword>
<proteinExistence type="inferred from homology"/>
<evidence type="ECO:0000256" key="5">
    <source>
        <dbReference type="ARBA" id="ARBA00023136"/>
    </source>
</evidence>
<keyword evidence="9" id="KW-1185">Reference proteome</keyword>
<dbReference type="GO" id="GO:0000271">
    <property type="term" value="P:polysaccharide biosynthetic process"/>
    <property type="evidence" value="ECO:0007669"/>
    <property type="project" value="InterPro"/>
</dbReference>
<dbReference type="HOGENOM" id="CLU_083873_7_2_4"/>
<evidence type="ECO:0000256" key="6">
    <source>
        <dbReference type="SAM" id="Phobius"/>
    </source>
</evidence>
<name>B2JFM6_PARP8</name>
<comment type="subcellular location">
    <subcellularLocation>
        <location evidence="1">Membrane</location>
        <topology evidence="1">Multi-pass membrane protein</topology>
    </subcellularLocation>
</comment>
<feature type="transmembrane region" description="Helical" evidence="6">
    <location>
        <begin position="69"/>
        <end position="87"/>
    </location>
</feature>
<dbReference type="EMBL" id="CP001043">
    <property type="protein sequence ID" value="ACC70054.1"/>
    <property type="molecule type" value="Genomic_DNA"/>
</dbReference>
<accession>B2JFM6</accession>
<protein>
    <submittedName>
        <fullName evidence="8">GtrA family protein</fullName>
    </submittedName>
</protein>
<dbReference type="KEGG" id="bph:Bphy_0865"/>
<reference evidence="9" key="1">
    <citation type="journal article" date="2014" name="Stand. Genomic Sci.">
        <title>Complete genome sequence of Burkholderia phymatum STM815(T), a broad host range and efficient nitrogen-fixing symbiont of Mimosa species.</title>
        <authorList>
            <person name="Moulin L."/>
            <person name="Klonowska A."/>
            <person name="Caroline B."/>
            <person name="Booth K."/>
            <person name="Vriezen J.A."/>
            <person name="Melkonian R."/>
            <person name="James E.K."/>
            <person name="Young J.P."/>
            <person name="Bena G."/>
            <person name="Hauser L."/>
            <person name="Land M."/>
            <person name="Kyrpides N."/>
            <person name="Bruce D."/>
            <person name="Chain P."/>
            <person name="Copeland A."/>
            <person name="Pitluck S."/>
            <person name="Woyke T."/>
            <person name="Lizotte-Waniewski M."/>
            <person name="Bristow J."/>
            <person name="Riley M."/>
        </authorList>
    </citation>
    <scope>NUCLEOTIDE SEQUENCE [LARGE SCALE GENOMIC DNA]</scope>
    <source>
        <strain evidence="9">DSM 17167 / CIP 108236 / LMG 21445 / STM815</strain>
    </source>
</reference>
<dbReference type="PANTHER" id="PTHR38459:SF1">
    <property type="entry name" value="PROPHAGE BACTOPRENOL-LINKED GLUCOSE TRANSLOCASE HOMOLOG"/>
    <property type="match status" value="1"/>
</dbReference>
<dbReference type="eggNOG" id="COG2246">
    <property type="taxonomic scope" value="Bacteria"/>
</dbReference>
<evidence type="ECO:0000313" key="9">
    <source>
        <dbReference type="Proteomes" id="UP000001192"/>
    </source>
</evidence>
<evidence type="ECO:0000256" key="1">
    <source>
        <dbReference type="ARBA" id="ARBA00004141"/>
    </source>
</evidence>
<dbReference type="PANTHER" id="PTHR38459">
    <property type="entry name" value="PROPHAGE BACTOPRENOL-LINKED GLUCOSE TRANSLOCASE HOMOLOG"/>
    <property type="match status" value="1"/>
</dbReference>
<evidence type="ECO:0000313" key="8">
    <source>
        <dbReference type="EMBL" id="ACC70054.1"/>
    </source>
</evidence>
<dbReference type="Proteomes" id="UP000001192">
    <property type="component" value="Chromosome 1"/>
</dbReference>
<dbReference type="STRING" id="391038.Bphy_0865"/>
<dbReference type="GO" id="GO:0005886">
    <property type="term" value="C:plasma membrane"/>
    <property type="evidence" value="ECO:0007669"/>
    <property type="project" value="TreeGrafter"/>
</dbReference>
<evidence type="ECO:0000256" key="3">
    <source>
        <dbReference type="ARBA" id="ARBA00022692"/>
    </source>
</evidence>
<evidence type="ECO:0000256" key="4">
    <source>
        <dbReference type="ARBA" id="ARBA00022989"/>
    </source>
</evidence>
<gene>
    <name evidence="8" type="ordered locus">Bphy_0865</name>
</gene>
<feature type="transmembrane region" description="Helical" evidence="6">
    <location>
        <begin position="99"/>
        <end position="124"/>
    </location>
</feature>
<dbReference type="RefSeq" id="WP_012400273.1">
    <property type="nucleotide sequence ID" value="NC_010622.1"/>
</dbReference>
<dbReference type="InterPro" id="IPR007267">
    <property type="entry name" value="GtrA_DPMS_TM"/>
</dbReference>
<dbReference type="Pfam" id="PF04138">
    <property type="entry name" value="GtrA_DPMS_TM"/>
    <property type="match status" value="1"/>
</dbReference>
<evidence type="ECO:0000259" key="7">
    <source>
        <dbReference type="Pfam" id="PF04138"/>
    </source>
</evidence>